<dbReference type="Pfam" id="PF20199">
    <property type="entry name" value="RepSA"/>
    <property type="match status" value="1"/>
</dbReference>
<sequence>MTLSTLPVVPDATTASGTAACAEPATVPTWWARSIDLTKQAVARAARPDYEAWLTHVKPASACVRPVRLAGTIATVEAATGRLLAERSTADMPDGVIYKPCGNRREKVCPSCSKLYQNDAYHVVRTGLIGGKGVPDEVAHHPAVFPTFTAPSFGEVHTRVVKRHTCARRTDCDCRPEPCHARRDLSVCPHGIRLACFARHSNEDTRLGTPLCLDCYPYAAQAVWNLGAGELWRRTTIAVNRYIRRLARQRGIPDVETFTNDGQIRQVPPVRLSFGKAAEMQRRGVVHFHAIVRLDGVDPFDPAAVVPPPPGIDAHDLVAAIDHATATIGYVTAAHPARPGGWYIGWGEQQLTKVITVAGLGEVTDGQVAAYLAKYATKATEITGHTSARLTNDTIDVYADPTGTHVERLVAACWSLAHTRWRCPAALCQHHHTCPACVEHRAAKAAPTTTPFVRLRRWAHMLGFGGHFLTKSRRYSITFALLRDNRVVYRRTQKAGPEQTAPDTEPTTLVVNFLEFVGAGWRTPADAMLANTSAQMAREHAENARQYLNTLAA</sequence>
<dbReference type="Proteomes" id="UP000598996">
    <property type="component" value="Unassembled WGS sequence"/>
</dbReference>
<dbReference type="EMBL" id="JAENHO010000010">
    <property type="protein sequence ID" value="MBL7259169.1"/>
    <property type="molecule type" value="Genomic_DNA"/>
</dbReference>
<dbReference type="InterPro" id="IPR046828">
    <property type="entry name" value="RepSA"/>
</dbReference>
<proteinExistence type="predicted"/>
<keyword evidence="2" id="KW-1185">Reference proteome</keyword>
<organism evidence="1 2">
    <name type="scientific">Paractinoplanes lichenicola</name>
    <dbReference type="NCBI Taxonomy" id="2802976"/>
    <lineage>
        <taxon>Bacteria</taxon>
        <taxon>Bacillati</taxon>
        <taxon>Actinomycetota</taxon>
        <taxon>Actinomycetes</taxon>
        <taxon>Micromonosporales</taxon>
        <taxon>Micromonosporaceae</taxon>
        <taxon>Paractinoplanes</taxon>
    </lineage>
</organism>
<gene>
    <name evidence="1" type="ORF">JKJ07_33125</name>
</gene>
<reference evidence="1 2" key="1">
    <citation type="submission" date="2021-01" db="EMBL/GenBank/DDBJ databases">
        <title>Actinoplanes sp. nov. LDG1-01 isolated from lichen.</title>
        <authorList>
            <person name="Saeng-In P."/>
            <person name="Phongsopitanun W."/>
            <person name="Kanchanasin P."/>
            <person name="Yuki M."/>
            <person name="Kudo T."/>
            <person name="Ohkuma M."/>
            <person name="Tanasupawat S."/>
        </authorList>
    </citation>
    <scope>NUCLEOTIDE SEQUENCE [LARGE SCALE GENOMIC DNA]</scope>
    <source>
        <strain evidence="1 2">LDG1-01</strain>
    </source>
</reference>
<protein>
    <submittedName>
        <fullName evidence="1">Plasmid replication initiator protein</fullName>
    </submittedName>
</protein>
<dbReference type="RefSeq" id="WP_202995806.1">
    <property type="nucleotide sequence ID" value="NZ_JAENHO010000010.1"/>
</dbReference>
<evidence type="ECO:0000313" key="2">
    <source>
        <dbReference type="Proteomes" id="UP000598996"/>
    </source>
</evidence>
<evidence type="ECO:0000313" key="1">
    <source>
        <dbReference type="EMBL" id="MBL7259169.1"/>
    </source>
</evidence>
<name>A0ABS1VXH6_9ACTN</name>
<accession>A0ABS1VXH6</accession>
<comment type="caution">
    <text evidence="1">The sequence shown here is derived from an EMBL/GenBank/DDBJ whole genome shotgun (WGS) entry which is preliminary data.</text>
</comment>